<reference evidence="3" key="1">
    <citation type="journal article" date="2013" name="Science">
        <title>The Amborella genome and the evolution of flowering plants.</title>
        <authorList>
            <consortium name="Amborella Genome Project"/>
        </authorList>
    </citation>
    <scope>NUCLEOTIDE SEQUENCE [LARGE SCALE GENOMIC DNA]</scope>
</reference>
<keyword evidence="3" id="KW-1185">Reference proteome</keyword>
<feature type="compositionally biased region" description="Acidic residues" evidence="1">
    <location>
        <begin position="1643"/>
        <end position="1655"/>
    </location>
</feature>
<accession>W1NF03</accession>
<dbReference type="OMA" id="YPQVIQE"/>
<sequence length="1754" mass="193704">MTEPTQRNFLVFMGKQLESPNTNDSMKVAALRTLSYLLETLGEVPMESKEVLDSALVAALSHSSLIVRAEAALTFRALAEVDPTCVGGLISYGVTTLRALRESAAIEKGDQLKIELDSLHGQASVLAALISILRKLSLGCPARLPKSVFEAARKMLTESSRNPVAAIAEKEAGWLLLASVITSITKEELKDQVFDILSLWTVPFGGNPASQLKQSEDLTSKVRVWSAAVEALTAFIRSFVSPTVGFIDSRILLQPVLMYLNGALSYISLIPSNYLQPLKLVMDLFIIRTLVAYKSLVDPMAYKCDHPQLIQICTSPYREPSKYEESSSLRMLLDKRDACLGPWVPGRDWFEDELRAFEGGADELMPCVWENELPSFPQPEALSKMLVNHMLVCFGTVFATQDADSKLRLLSTIEQPLRTGKRQSWHVALTTNVCVGLLAGLKASLALRTQALGMEILSAVQSILQGVLLEGDVTVAQRRAASEGLGLLARFGNDAFTARMTRSLLADLPGNSDLNYIGSIALALGCIHRSAGGMALSTLVPATVNSISLLAKSSNAFLQAWSLHGLLLTVEAAGLSYVSHVQPLLLLAMEILLTEENGWVDLRQGIGRLINAIVAVLGPELAPGSTFFSRCKSVVSEISSGQETSTLFESVRFTQQLVLFAPQALSVHSHVQTLRSTLPSKQPALRQLAVSTLRHLIEKDPVSIVDEGIEENLFSMLDEETDSEIGNLVCSTIIRLLYASCPMRPYRWIEICRNVVLTTSAKRTTAQTVNINSDSDSKMYYGEDDEDMITSSRNGHVPDSSKANLKNDMHLRYRTRVFAAECLNHLPLAVGADPAHFDLSLARARLLDDGGATTNYWLVLHIQELVALAYQISTSQLENMQPLGVTLLSTIMEKFESAPDPELPGHLLMEQYQAQLVSAVRTALDVSVGPVLLESGLQLATKILTSNITSGDRVAVQRLYSLISRPLDDFKDLYYPSFAEWVVCKIKIRLLAAHASVKCYTYNYLRTEPYKLPDEYALLLPLFSKRSSILGKYWMQILKDYSFILFGFQSESNYKPFLDGIESPLVSSMVRPCLNEAWPVVLQAVTLDCAPMQSERDGYPDSGAEHSFDKNADISGYNKFRLDSLEFNFLWGFALLTLFLGQQRREEKKVLRFINSSKFVSGDLLAEELNRFREKLFEVALIAVKSLSTNLFYDKQMLSLDLCTELLQVVLHLADVGESRIIILILSILSQIMCYCPGDYFESEEFSFATMELCVKYVHQCPQSSLSQDAPGHRELMSAACELVETTLRRLRPEECRKVLLALLSASHSHLKDASCPSPISAVIAFIQKITALLRKYFEDESIRVGDANADMETLLKAWSSTIMHLSSQCIWGFHMNENKKSNSTKILLVKLSDCLEEAVSLAKLVHNIQLLQQTKVSEGLKCFSAYLCCIKCIQSTLNDSNMQVQIVGLHKLKSIAQRGLGGKEDHSFILFLVGELFGDIFSLIQNALQKPMTMESVAVISECLKLFVLMHNLSQARECQQDILSLLLQAIVMVSSTSSEGYSQELVEVNSIAEKLVSHLAHIPSSAAQFKDVLLAMPVTVRQQLQDIIRSSVTSDNTSSQARSDAAAPLPMLPIRLPIQPQNISNSDALQPSDPMSSMVADVEEEDGDDDDWDTFQSFPVATVDANGETAEHDNGSSNLESSDYGNNFLGSSHTQSLENLDESNEPSKSSNLEVSDHGEDTVKIEGEDVNKIGERVDINNTEGEDINKIGER</sequence>
<dbReference type="STRING" id="13333.W1NF03"/>
<dbReference type="EMBL" id="KI397513">
    <property type="protein sequence ID" value="ERM94046.1"/>
    <property type="molecule type" value="Genomic_DNA"/>
</dbReference>
<name>W1NF03_AMBTC</name>
<dbReference type="InterPro" id="IPR016024">
    <property type="entry name" value="ARM-type_fold"/>
</dbReference>
<dbReference type="Pfam" id="PF20210">
    <property type="entry name" value="Laa1_Sip1_HTR5"/>
    <property type="match status" value="1"/>
</dbReference>
<dbReference type="InterPro" id="IPR044218">
    <property type="entry name" value="SWEETIE"/>
</dbReference>
<dbReference type="InterPro" id="IPR046837">
    <property type="entry name" value="Laa1/Sip1/HEATR5-like_HEAT"/>
</dbReference>
<dbReference type="GO" id="GO:0005975">
    <property type="term" value="P:carbohydrate metabolic process"/>
    <property type="evidence" value="ECO:0000318"/>
    <property type="project" value="GO_Central"/>
</dbReference>
<dbReference type="PANTHER" id="PTHR46975:SF2">
    <property type="entry name" value="PROTEIN SWEETIE"/>
    <property type="match status" value="1"/>
</dbReference>
<protein>
    <submittedName>
        <fullName evidence="2">Uncharacterized protein</fullName>
    </submittedName>
</protein>
<dbReference type="Proteomes" id="UP000017836">
    <property type="component" value="Unassembled WGS sequence"/>
</dbReference>
<feature type="compositionally biased region" description="Basic and acidic residues" evidence="1">
    <location>
        <begin position="1716"/>
        <end position="1739"/>
    </location>
</feature>
<feature type="region of interest" description="Disordered" evidence="1">
    <location>
        <begin position="1624"/>
        <end position="1754"/>
    </location>
</feature>
<dbReference type="PANTHER" id="PTHR46975">
    <property type="entry name" value="PROTEIN SWEETIE"/>
    <property type="match status" value="1"/>
</dbReference>
<evidence type="ECO:0000313" key="2">
    <source>
        <dbReference type="EMBL" id="ERM94046.1"/>
    </source>
</evidence>
<dbReference type="eggNOG" id="KOG1822">
    <property type="taxonomic scope" value="Eukaryota"/>
</dbReference>
<evidence type="ECO:0000256" key="1">
    <source>
        <dbReference type="SAM" id="MobiDB-lite"/>
    </source>
</evidence>
<feature type="compositionally biased region" description="Polar residues" evidence="1">
    <location>
        <begin position="1624"/>
        <end position="1637"/>
    </location>
</feature>
<dbReference type="SUPFAM" id="SSF48371">
    <property type="entry name" value="ARM repeat"/>
    <property type="match status" value="2"/>
</dbReference>
<dbReference type="Gramene" id="ERM94046">
    <property type="protein sequence ID" value="ERM94046"/>
    <property type="gene ID" value="AMTR_s00010p00044630"/>
</dbReference>
<evidence type="ECO:0000313" key="3">
    <source>
        <dbReference type="Proteomes" id="UP000017836"/>
    </source>
</evidence>
<feature type="compositionally biased region" description="Polar residues" evidence="1">
    <location>
        <begin position="1677"/>
        <end position="1700"/>
    </location>
</feature>
<proteinExistence type="predicted"/>
<gene>
    <name evidence="2" type="ORF">AMTR_s00010p00044630</name>
</gene>
<organism evidence="2 3">
    <name type="scientific">Amborella trichopoda</name>
    <dbReference type="NCBI Taxonomy" id="13333"/>
    <lineage>
        <taxon>Eukaryota</taxon>
        <taxon>Viridiplantae</taxon>
        <taxon>Streptophyta</taxon>
        <taxon>Embryophyta</taxon>
        <taxon>Tracheophyta</taxon>
        <taxon>Spermatophyta</taxon>
        <taxon>Magnoliopsida</taxon>
        <taxon>Amborellales</taxon>
        <taxon>Amborellaceae</taxon>
        <taxon>Amborella</taxon>
    </lineage>
</organism>
<dbReference type="HOGENOM" id="CLU_001346_0_0_1"/>